<dbReference type="Proteomes" id="UP000198157">
    <property type="component" value="Unassembled WGS sequence"/>
</dbReference>
<sequence length="87" mass="9518">MEACQVLVCSKSAYFGALNQIQVRVDWGSRIEMLCNVIVESVHRAIAIAGEMQALKPAWHQTVSGCRSDAVARRLLLQDGYPTVSVA</sequence>
<organism evidence="1 2">
    <name type="scientific">Stenotrophomonas maltophilia</name>
    <name type="common">Pseudomonas maltophilia</name>
    <name type="synonym">Xanthomonas maltophilia</name>
    <dbReference type="NCBI Taxonomy" id="40324"/>
    <lineage>
        <taxon>Bacteria</taxon>
        <taxon>Pseudomonadati</taxon>
        <taxon>Pseudomonadota</taxon>
        <taxon>Gammaproteobacteria</taxon>
        <taxon>Lysobacterales</taxon>
        <taxon>Lysobacteraceae</taxon>
        <taxon>Stenotrophomonas</taxon>
        <taxon>Stenotrophomonas maltophilia group</taxon>
    </lineage>
</organism>
<proteinExistence type="predicted"/>
<comment type="caution">
    <text evidence="1">The sequence shown here is derived from an EMBL/GenBank/DDBJ whole genome shotgun (WGS) entry which is preliminary data.</text>
</comment>
<evidence type="ECO:0000313" key="1">
    <source>
        <dbReference type="EMBL" id="OWQ49581.1"/>
    </source>
</evidence>
<dbReference type="AlphaFoldDB" id="A0A246HHG7"/>
<dbReference type="EMBL" id="NIVS01000058">
    <property type="protein sequence ID" value="OWQ49581.1"/>
    <property type="molecule type" value="Genomic_DNA"/>
</dbReference>
<evidence type="ECO:0000313" key="2">
    <source>
        <dbReference type="Proteomes" id="UP000198157"/>
    </source>
</evidence>
<gene>
    <name evidence="1" type="ORF">CEE60_19380</name>
</gene>
<name>A0A246HHG7_STEMA</name>
<protein>
    <submittedName>
        <fullName evidence="1">Uncharacterized protein</fullName>
    </submittedName>
</protein>
<reference evidence="1 2" key="1">
    <citation type="submission" date="2017-06" db="EMBL/GenBank/DDBJ databases">
        <authorList>
            <person name="Kim H.J."/>
            <person name="Triplett B.A."/>
        </authorList>
    </citation>
    <scope>NUCLEOTIDE SEQUENCE [LARGE SCALE GENOMIC DNA]</scope>
    <source>
        <strain evidence="1 2">13146</strain>
    </source>
</reference>
<accession>A0A246HHG7</accession>